<dbReference type="Proteomes" id="UP000216021">
    <property type="component" value="Unassembled WGS sequence"/>
</dbReference>
<gene>
    <name evidence="1" type="ORF">BMI79_00110</name>
</gene>
<evidence type="ECO:0000313" key="1">
    <source>
        <dbReference type="EMBL" id="OMQ26772.1"/>
    </source>
</evidence>
<evidence type="ECO:0000313" key="2">
    <source>
        <dbReference type="Proteomes" id="UP000216021"/>
    </source>
</evidence>
<comment type="caution">
    <text evidence="1">The sequence shown here is derived from an EMBL/GenBank/DDBJ whole genome shotgun (WGS) entry which is preliminary data.</text>
</comment>
<sequence>MSESELLQALLQRIAALEAREQSLTAASNAYQAIITTILGNLDKTTRDKIITMIEQAHEIAYVRAAQRCDEAKKRKIKQADDVAQRMFMVAQGKASQSR</sequence>
<protein>
    <submittedName>
        <fullName evidence="1">Uncharacterized protein</fullName>
    </submittedName>
</protein>
<organism evidence="1 2">
    <name type="scientific">Serratia oryzae</name>
    <dbReference type="NCBI Taxonomy" id="2034155"/>
    <lineage>
        <taxon>Bacteria</taxon>
        <taxon>Pseudomonadati</taxon>
        <taxon>Pseudomonadota</taxon>
        <taxon>Gammaproteobacteria</taxon>
        <taxon>Enterobacterales</taxon>
        <taxon>Yersiniaceae</taxon>
        <taxon>Serratia</taxon>
    </lineage>
</organism>
<keyword evidence="2" id="KW-1185">Reference proteome</keyword>
<reference evidence="1 2" key="1">
    <citation type="submission" date="2016-11" db="EMBL/GenBank/DDBJ databases">
        <title>Rahnella oryzae sp. nov., isolated from rice root.</title>
        <authorList>
            <person name="Zhang X.-X."/>
            <person name="Zhang J."/>
        </authorList>
    </citation>
    <scope>NUCLEOTIDE SEQUENCE [LARGE SCALE GENOMIC DNA]</scope>
    <source>
        <strain evidence="1 2">J11-6</strain>
    </source>
</reference>
<dbReference type="EMBL" id="MOXD01000001">
    <property type="protein sequence ID" value="OMQ26772.1"/>
    <property type="molecule type" value="Genomic_DNA"/>
</dbReference>
<name>A0A1S8CNU9_9GAMM</name>
<dbReference type="OrthoDB" id="6428407at2"/>
<proteinExistence type="predicted"/>
<accession>A0A1S8CNU9</accession>
<dbReference type="AlphaFoldDB" id="A0A1S8CNU9"/>
<dbReference type="RefSeq" id="WP_076939816.1">
    <property type="nucleotide sequence ID" value="NZ_MOXD01000001.1"/>
</dbReference>